<dbReference type="RefSeq" id="WP_274198529.1">
    <property type="nucleotide sequence ID" value="NZ_JAQZAO010000001.1"/>
</dbReference>
<evidence type="ECO:0000313" key="5">
    <source>
        <dbReference type="Proteomes" id="UP001300763"/>
    </source>
</evidence>
<dbReference type="InterPro" id="IPR002935">
    <property type="entry name" value="SAM_O-MeTrfase"/>
</dbReference>
<keyword evidence="2" id="KW-0808">Transferase</keyword>
<evidence type="ECO:0000256" key="3">
    <source>
        <dbReference type="ARBA" id="ARBA00022691"/>
    </source>
</evidence>
<sequence>MTTAGPTAEDVDHWFTERLHLEDDALRAARERAQAAGLPDIAVAPAHGALLATLARVAGARRVLEVGTLGGYSTIWLARAVGPSGHVTSLEIDPHHAEVARACVDAAGVGDRVTILLGPARETLPTVEGPLDLVFVDADKENNAAYVRAALPACRPGALVVVDNVVRGGRVADPADDSATVRGVRAAVDLVADDPRLASATALQTVDRKGWDGLLLAVVTD</sequence>
<organism evidence="4 5">
    <name type="scientific">Actinomycetospora lemnae</name>
    <dbReference type="NCBI Taxonomy" id="3019891"/>
    <lineage>
        <taxon>Bacteria</taxon>
        <taxon>Bacillati</taxon>
        <taxon>Actinomycetota</taxon>
        <taxon>Actinomycetes</taxon>
        <taxon>Pseudonocardiales</taxon>
        <taxon>Pseudonocardiaceae</taxon>
        <taxon>Actinomycetospora</taxon>
    </lineage>
</organism>
<keyword evidence="1" id="KW-0489">Methyltransferase</keyword>
<protein>
    <submittedName>
        <fullName evidence="4">O-methyltransferase</fullName>
    </submittedName>
</protein>
<accession>A0ABT5SPL3</accession>
<evidence type="ECO:0000313" key="4">
    <source>
        <dbReference type="EMBL" id="MDD7963977.1"/>
    </source>
</evidence>
<proteinExistence type="predicted"/>
<evidence type="ECO:0000256" key="2">
    <source>
        <dbReference type="ARBA" id="ARBA00022679"/>
    </source>
</evidence>
<keyword evidence="5" id="KW-1185">Reference proteome</keyword>
<name>A0ABT5SPL3_9PSEU</name>
<dbReference type="Pfam" id="PF01596">
    <property type="entry name" value="Methyltransf_3"/>
    <property type="match status" value="1"/>
</dbReference>
<reference evidence="4 5" key="1">
    <citation type="submission" date="2023-02" db="EMBL/GenBank/DDBJ databases">
        <title>Genome sequencing required for Actinomycetospora new species description.</title>
        <authorList>
            <person name="Saimee Y."/>
            <person name="Duangmal K."/>
        </authorList>
    </citation>
    <scope>NUCLEOTIDE SEQUENCE [LARGE SCALE GENOMIC DNA]</scope>
    <source>
        <strain evidence="4 5">DW7H6</strain>
    </source>
</reference>
<dbReference type="CDD" id="cd02440">
    <property type="entry name" value="AdoMet_MTases"/>
    <property type="match status" value="1"/>
</dbReference>
<dbReference type="EMBL" id="JAQZAO010000001">
    <property type="protein sequence ID" value="MDD7963977.1"/>
    <property type="molecule type" value="Genomic_DNA"/>
</dbReference>
<keyword evidence="3" id="KW-0949">S-adenosyl-L-methionine</keyword>
<dbReference type="PROSITE" id="PS51682">
    <property type="entry name" value="SAM_OMT_I"/>
    <property type="match status" value="1"/>
</dbReference>
<dbReference type="SUPFAM" id="SSF53335">
    <property type="entry name" value="S-adenosyl-L-methionine-dependent methyltransferases"/>
    <property type="match status" value="1"/>
</dbReference>
<dbReference type="Proteomes" id="UP001300763">
    <property type="component" value="Unassembled WGS sequence"/>
</dbReference>
<evidence type="ECO:0000256" key="1">
    <source>
        <dbReference type="ARBA" id="ARBA00022603"/>
    </source>
</evidence>
<comment type="caution">
    <text evidence="4">The sequence shown here is derived from an EMBL/GenBank/DDBJ whole genome shotgun (WGS) entry which is preliminary data.</text>
</comment>
<dbReference type="PANTHER" id="PTHR10509:SF14">
    <property type="entry name" value="CAFFEOYL-COA O-METHYLTRANSFERASE 3-RELATED"/>
    <property type="match status" value="1"/>
</dbReference>
<dbReference type="PANTHER" id="PTHR10509">
    <property type="entry name" value="O-METHYLTRANSFERASE-RELATED"/>
    <property type="match status" value="1"/>
</dbReference>
<dbReference type="InterPro" id="IPR050362">
    <property type="entry name" value="Cation-dep_OMT"/>
</dbReference>
<gene>
    <name evidence="4" type="ORF">PGB27_01330</name>
</gene>
<dbReference type="InterPro" id="IPR029063">
    <property type="entry name" value="SAM-dependent_MTases_sf"/>
</dbReference>
<dbReference type="Gene3D" id="3.40.50.150">
    <property type="entry name" value="Vaccinia Virus protein VP39"/>
    <property type="match status" value="1"/>
</dbReference>